<dbReference type="EMBL" id="JADEXG010000007">
    <property type="protein sequence ID" value="MBE9076585.1"/>
    <property type="molecule type" value="Genomic_DNA"/>
</dbReference>
<protein>
    <submittedName>
        <fullName evidence="1">Uncharacterized protein</fullName>
    </submittedName>
</protein>
<accession>A0A8J7A627</accession>
<name>A0A8J7A627_9CYAN</name>
<proteinExistence type="predicted"/>
<dbReference type="Proteomes" id="UP000636505">
    <property type="component" value="Unassembled WGS sequence"/>
</dbReference>
<comment type="caution">
    <text evidence="1">The sequence shown here is derived from an EMBL/GenBank/DDBJ whole genome shotgun (WGS) entry which is preliminary data.</text>
</comment>
<evidence type="ECO:0000313" key="1">
    <source>
        <dbReference type="EMBL" id="MBE9076585.1"/>
    </source>
</evidence>
<organism evidence="1 2">
    <name type="scientific">Vasconcelosia minhoensis LEGE 07310</name>
    <dbReference type="NCBI Taxonomy" id="915328"/>
    <lineage>
        <taxon>Bacteria</taxon>
        <taxon>Bacillati</taxon>
        <taxon>Cyanobacteriota</taxon>
        <taxon>Cyanophyceae</taxon>
        <taxon>Nodosilineales</taxon>
        <taxon>Cymatolegaceae</taxon>
        <taxon>Vasconcelosia</taxon>
        <taxon>Vasconcelosia minhoensis</taxon>
    </lineage>
</organism>
<reference evidence="1" key="1">
    <citation type="submission" date="2020-10" db="EMBL/GenBank/DDBJ databases">
        <authorList>
            <person name="Castelo-Branco R."/>
            <person name="Eusebio N."/>
            <person name="Adriana R."/>
            <person name="Vieira A."/>
            <person name="Brugerolle De Fraissinette N."/>
            <person name="Rezende De Castro R."/>
            <person name="Schneider M.P."/>
            <person name="Vasconcelos V."/>
            <person name="Leao P.N."/>
        </authorList>
    </citation>
    <scope>NUCLEOTIDE SEQUENCE</scope>
    <source>
        <strain evidence="1">LEGE 07310</strain>
    </source>
</reference>
<keyword evidence="2" id="KW-1185">Reference proteome</keyword>
<evidence type="ECO:0000313" key="2">
    <source>
        <dbReference type="Proteomes" id="UP000636505"/>
    </source>
</evidence>
<gene>
    <name evidence="1" type="ORF">IQ241_04620</name>
</gene>
<sequence length="72" mass="8053">MSILNQFLKFLEWLEAAQTIFDFLTHPIGLSAVLAVCFYFPMQILGCDAPTAATLSCTTALTMFCLLERPDF</sequence>
<dbReference type="RefSeq" id="WP_193905249.1">
    <property type="nucleotide sequence ID" value="NZ_JADEXG010000007.1"/>
</dbReference>
<dbReference type="AlphaFoldDB" id="A0A8J7A627"/>